<reference evidence="1 2" key="1">
    <citation type="journal article" date="2019" name="Int. J. Syst. Evol. Microbiol.">
        <title>The Global Catalogue of Microorganisms (GCM) 10K type strain sequencing project: providing services to taxonomists for standard genome sequencing and annotation.</title>
        <authorList>
            <consortium name="The Broad Institute Genomics Platform"/>
            <consortium name="The Broad Institute Genome Sequencing Center for Infectious Disease"/>
            <person name="Wu L."/>
            <person name="Ma J."/>
        </authorList>
    </citation>
    <scope>NUCLEOTIDE SEQUENCE [LARGE SCALE GENOMIC DNA]</scope>
    <source>
        <strain evidence="1 2">JCM 3325</strain>
    </source>
</reference>
<keyword evidence="2" id="KW-1185">Reference proteome</keyword>
<protein>
    <recommendedName>
        <fullName evidence="3">DUF397 domain-containing protein</fullName>
    </recommendedName>
</protein>
<accession>A0ABN3JT70</accession>
<dbReference type="Proteomes" id="UP001501231">
    <property type="component" value="Unassembled WGS sequence"/>
</dbReference>
<name>A0ABN3JT70_9ACTN</name>
<evidence type="ECO:0000313" key="1">
    <source>
        <dbReference type="EMBL" id="GAA2436518.1"/>
    </source>
</evidence>
<gene>
    <name evidence="1" type="ORF">GCM10010191_59100</name>
</gene>
<comment type="caution">
    <text evidence="1">The sequence shown here is derived from an EMBL/GenBank/DDBJ whole genome shotgun (WGS) entry which is preliminary data.</text>
</comment>
<organism evidence="1 2">
    <name type="scientific">Actinomadura vinacea</name>
    <dbReference type="NCBI Taxonomy" id="115336"/>
    <lineage>
        <taxon>Bacteria</taxon>
        <taxon>Bacillati</taxon>
        <taxon>Actinomycetota</taxon>
        <taxon>Actinomycetes</taxon>
        <taxon>Streptosporangiales</taxon>
        <taxon>Thermomonosporaceae</taxon>
        <taxon>Actinomadura</taxon>
    </lineage>
</organism>
<dbReference type="EMBL" id="BAAARW010000021">
    <property type="protein sequence ID" value="GAA2436518.1"/>
    <property type="molecule type" value="Genomic_DNA"/>
</dbReference>
<evidence type="ECO:0000313" key="2">
    <source>
        <dbReference type="Proteomes" id="UP001501231"/>
    </source>
</evidence>
<proteinExistence type="predicted"/>
<sequence length="70" mass="7434">MTSGVGRTPSRAAEVAPVGMTAAALSSHSRDAAKDLAFVRFIGTSSRVQRPGMFIKTNDMPTLCSQYCPE</sequence>
<evidence type="ECO:0008006" key="3">
    <source>
        <dbReference type="Google" id="ProtNLM"/>
    </source>
</evidence>